<gene>
    <name evidence="10" type="primary">ZIC1</name>
    <name evidence="10" type="ORF">BG006_010319</name>
</gene>
<accession>A0A9P5SD89</accession>
<evidence type="ECO:0000313" key="11">
    <source>
        <dbReference type="Proteomes" id="UP000696485"/>
    </source>
</evidence>
<proteinExistence type="predicted"/>
<keyword evidence="2" id="KW-0479">Metal-binding</keyword>
<dbReference type="GO" id="GO:0008270">
    <property type="term" value="F:zinc ion binding"/>
    <property type="evidence" value="ECO:0007669"/>
    <property type="project" value="UniProtKB-KW"/>
</dbReference>
<dbReference type="SMART" id="SM00355">
    <property type="entry name" value="ZnF_C2H2"/>
    <property type="match status" value="3"/>
</dbReference>
<dbReference type="SUPFAM" id="SSF57667">
    <property type="entry name" value="beta-beta-alpha zinc fingers"/>
    <property type="match status" value="2"/>
</dbReference>
<evidence type="ECO:0000313" key="10">
    <source>
        <dbReference type="EMBL" id="KAF9326231.1"/>
    </source>
</evidence>
<dbReference type="PROSITE" id="PS50157">
    <property type="entry name" value="ZINC_FINGER_C2H2_2"/>
    <property type="match status" value="2"/>
</dbReference>
<keyword evidence="5" id="KW-0862">Zinc</keyword>
<name>A0A9P5SD89_9FUNG</name>
<feature type="domain" description="C2H2-type" evidence="9">
    <location>
        <begin position="266"/>
        <end position="295"/>
    </location>
</feature>
<evidence type="ECO:0000256" key="7">
    <source>
        <dbReference type="PROSITE-ProRule" id="PRU00042"/>
    </source>
</evidence>
<keyword evidence="11" id="KW-1185">Reference proteome</keyword>
<protein>
    <submittedName>
        <fullName evidence="10">Zinc finger protein ZIC 1</fullName>
    </submittedName>
</protein>
<reference evidence="10" key="1">
    <citation type="journal article" date="2020" name="Fungal Divers.">
        <title>Resolving the Mortierellaceae phylogeny through synthesis of multi-gene phylogenetics and phylogenomics.</title>
        <authorList>
            <person name="Vandepol N."/>
            <person name="Liber J."/>
            <person name="Desiro A."/>
            <person name="Na H."/>
            <person name="Kennedy M."/>
            <person name="Barry K."/>
            <person name="Grigoriev I.V."/>
            <person name="Miller A.N."/>
            <person name="O'Donnell K."/>
            <person name="Stajich J.E."/>
            <person name="Bonito G."/>
        </authorList>
    </citation>
    <scope>NUCLEOTIDE SEQUENCE</scope>
    <source>
        <strain evidence="10">NVP1</strain>
    </source>
</reference>
<dbReference type="Proteomes" id="UP000696485">
    <property type="component" value="Unassembled WGS sequence"/>
</dbReference>
<evidence type="ECO:0000256" key="1">
    <source>
        <dbReference type="ARBA" id="ARBA00004123"/>
    </source>
</evidence>
<keyword evidence="4 7" id="KW-0863">Zinc-finger</keyword>
<dbReference type="Pfam" id="PF23561">
    <property type="entry name" value="zf-C2H2_15"/>
    <property type="match status" value="1"/>
</dbReference>
<evidence type="ECO:0000259" key="9">
    <source>
        <dbReference type="PROSITE" id="PS50157"/>
    </source>
</evidence>
<evidence type="ECO:0000256" key="5">
    <source>
        <dbReference type="ARBA" id="ARBA00022833"/>
    </source>
</evidence>
<dbReference type="Gene3D" id="3.30.160.60">
    <property type="entry name" value="Classic Zinc Finger"/>
    <property type="match status" value="3"/>
</dbReference>
<dbReference type="GO" id="GO:0000981">
    <property type="term" value="F:DNA-binding transcription factor activity, RNA polymerase II-specific"/>
    <property type="evidence" value="ECO:0007669"/>
    <property type="project" value="TreeGrafter"/>
</dbReference>
<feature type="region of interest" description="Disordered" evidence="8">
    <location>
        <begin position="599"/>
        <end position="647"/>
    </location>
</feature>
<sequence>MKDIRDSRDASGNTVPEVTSITDLQAMLGRFWEAHSRQFREIEGSLTEQLSTLIKKNGFLCQKIDALQRINTDLEYKFSVTNSELERARREFSELHAKYELKNANYVDLKAVCYQLDAQLNKVNGTTSDESIISRIEHGSDRKKRRLSVDITEDEYESGYPPFEETPGSMIVPAAIRTSVPVPSKSVDSPPSTGITQSTWTCLWKSCNQVFGALDWLVPHVEEAHIGLGKSHYTCEWENCVVKQKPFHKHHQIIRHMRTHTGEKPFECTYGGCGKKFARSDSLLEHSRKHSGTSVDFHKMMEFSTQREQDAKHLDGLMLQLDTIQEHQQATCFRHDSASLQTTGGSTDDQRDPVVYYASPPNTRSSPEKESRQGSNPPASHQDDMDIEIRGALGDDQRQKTNHHSMGHVQHHHRQQQDLYRQHLPYHSSHYIQGLGPSMEERSMQKKRGHANTASLGLSRMEIRDDYGPSHTSSSLEYPPRDMYQGKGHSHSHTPSLEMPPIPGQMHRMDDRRQFPIQDRQLMHYSHYSQTETKSQSHDVCLPQIKEPSLANYSSESQSLQLQPDDHGQQLEGITIAQEEKAHAHTNVIESITQELQECVDSPASNPTPRSPPMTNKDEPTTETFYRASSPGKSAMKDDAKTDVAVI</sequence>
<dbReference type="InterPro" id="IPR043359">
    <property type="entry name" value="GLI-like"/>
</dbReference>
<feature type="region of interest" description="Disordered" evidence="8">
    <location>
        <begin position="448"/>
        <end position="508"/>
    </location>
</feature>
<dbReference type="PANTHER" id="PTHR45718">
    <property type="entry name" value="TRANSCRIPTIONAL ACTIVATOR CUBITUS INTERRUPTUS"/>
    <property type="match status" value="1"/>
</dbReference>
<feature type="compositionally biased region" description="Polar residues" evidence="8">
    <location>
        <begin position="338"/>
        <end position="347"/>
    </location>
</feature>
<evidence type="ECO:0000256" key="4">
    <source>
        <dbReference type="ARBA" id="ARBA00022771"/>
    </source>
</evidence>
<keyword evidence="3" id="KW-0677">Repeat</keyword>
<dbReference type="GO" id="GO:0005634">
    <property type="term" value="C:nucleus"/>
    <property type="evidence" value="ECO:0007669"/>
    <property type="project" value="UniProtKB-SubCell"/>
</dbReference>
<comment type="caution">
    <text evidence="10">The sequence shown here is derived from an EMBL/GenBank/DDBJ whole genome shotgun (WGS) entry which is preliminary data.</text>
</comment>
<dbReference type="EMBL" id="JAAAUY010000809">
    <property type="protein sequence ID" value="KAF9326231.1"/>
    <property type="molecule type" value="Genomic_DNA"/>
</dbReference>
<dbReference type="FunFam" id="3.30.160.60:FF:000125">
    <property type="entry name" value="Putative zinc finger protein 143"/>
    <property type="match status" value="1"/>
</dbReference>
<dbReference type="AlphaFoldDB" id="A0A9P5SD89"/>
<evidence type="ECO:0000256" key="2">
    <source>
        <dbReference type="ARBA" id="ARBA00022723"/>
    </source>
</evidence>
<dbReference type="InterPro" id="IPR013087">
    <property type="entry name" value="Znf_C2H2_type"/>
</dbReference>
<comment type="subcellular location">
    <subcellularLocation>
        <location evidence="1">Nucleus</location>
    </subcellularLocation>
</comment>
<dbReference type="GO" id="GO:0000978">
    <property type="term" value="F:RNA polymerase II cis-regulatory region sequence-specific DNA binding"/>
    <property type="evidence" value="ECO:0007669"/>
    <property type="project" value="TreeGrafter"/>
</dbReference>
<keyword evidence="6" id="KW-0539">Nucleus</keyword>
<evidence type="ECO:0000256" key="3">
    <source>
        <dbReference type="ARBA" id="ARBA00022737"/>
    </source>
</evidence>
<evidence type="ECO:0000256" key="6">
    <source>
        <dbReference type="ARBA" id="ARBA00023242"/>
    </source>
</evidence>
<dbReference type="PANTHER" id="PTHR45718:SF4">
    <property type="entry name" value="TRANSCRIPTIONAL ACTIVATOR CUBITUS INTERRUPTUS"/>
    <property type="match status" value="1"/>
</dbReference>
<feature type="compositionally biased region" description="Basic and acidic residues" evidence="8">
    <location>
        <begin position="635"/>
        <end position="647"/>
    </location>
</feature>
<dbReference type="InterPro" id="IPR056436">
    <property type="entry name" value="Znf-C2H2_ZIC1-5/GLI1-3-like"/>
</dbReference>
<organism evidence="10 11">
    <name type="scientific">Podila minutissima</name>
    <dbReference type="NCBI Taxonomy" id="64525"/>
    <lineage>
        <taxon>Eukaryota</taxon>
        <taxon>Fungi</taxon>
        <taxon>Fungi incertae sedis</taxon>
        <taxon>Mucoromycota</taxon>
        <taxon>Mortierellomycotina</taxon>
        <taxon>Mortierellomycetes</taxon>
        <taxon>Mortierellales</taxon>
        <taxon>Mortierellaceae</taxon>
        <taxon>Podila</taxon>
    </lineage>
</organism>
<feature type="region of interest" description="Disordered" evidence="8">
    <location>
        <begin position="338"/>
        <end position="385"/>
    </location>
</feature>
<dbReference type="PROSITE" id="PS00028">
    <property type="entry name" value="ZINC_FINGER_C2H2_1"/>
    <property type="match status" value="2"/>
</dbReference>
<feature type="domain" description="C2H2-type" evidence="9">
    <location>
        <begin position="233"/>
        <end position="265"/>
    </location>
</feature>
<dbReference type="InterPro" id="IPR036236">
    <property type="entry name" value="Znf_C2H2_sf"/>
</dbReference>
<evidence type="ECO:0000256" key="8">
    <source>
        <dbReference type="SAM" id="MobiDB-lite"/>
    </source>
</evidence>